<evidence type="ECO:0000313" key="1">
    <source>
        <dbReference type="EMBL" id="GGP04666.1"/>
    </source>
</evidence>
<name>A0A918A5K5_9ACTN</name>
<organism evidence="1 2">
    <name type="scientific">Nonomuraea glycinis</name>
    <dbReference type="NCBI Taxonomy" id="2047744"/>
    <lineage>
        <taxon>Bacteria</taxon>
        <taxon>Bacillati</taxon>
        <taxon>Actinomycetota</taxon>
        <taxon>Actinomycetes</taxon>
        <taxon>Streptosporangiales</taxon>
        <taxon>Streptosporangiaceae</taxon>
        <taxon>Nonomuraea</taxon>
    </lineage>
</organism>
<comment type="caution">
    <text evidence="1">The sequence shown here is derived from an EMBL/GenBank/DDBJ whole genome shotgun (WGS) entry which is preliminary data.</text>
</comment>
<dbReference type="RefSeq" id="WP_189138312.1">
    <property type="nucleotide sequence ID" value="NZ_BMNK01000003.1"/>
</dbReference>
<accession>A0A918A5K5</accession>
<gene>
    <name evidence="1" type="ORF">GCM10012278_20750</name>
</gene>
<proteinExistence type="predicted"/>
<evidence type="ECO:0000313" key="2">
    <source>
        <dbReference type="Proteomes" id="UP000660745"/>
    </source>
</evidence>
<sequence>MVWIAVAGVVAVIGVIVWSFRRDKRGADEPGGRSGWDWESRLGEDARVAFMEGVRACQDQAGPLAVNEERGLLRIVDPPRLISLYLLADRFTARGQDGLHDPQGVVRELVTQCVATERPGVLHLRADWLSGEVDGMGRAGLMAAVGEIVCPEGASWSGDESAGCLEVALPAAAGEHANTALLDLGRVVERYEKTRAERPTMPAGALLRAVVFELISEAGPGLAWTRPPTERHRTAILAAGG</sequence>
<reference evidence="1" key="1">
    <citation type="journal article" date="2014" name="Int. J. Syst. Evol. Microbiol.">
        <title>Complete genome sequence of Corynebacterium casei LMG S-19264T (=DSM 44701T), isolated from a smear-ripened cheese.</title>
        <authorList>
            <consortium name="US DOE Joint Genome Institute (JGI-PGF)"/>
            <person name="Walter F."/>
            <person name="Albersmeier A."/>
            <person name="Kalinowski J."/>
            <person name="Ruckert C."/>
        </authorList>
    </citation>
    <scope>NUCLEOTIDE SEQUENCE</scope>
    <source>
        <strain evidence="1">CGMCC 4.7430</strain>
    </source>
</reference>
<protein>
    <submittedName>
        <fullName evidence="1">Uncharacterized protein</fullName>
    </submittedName>
</protein>
<dbReference type="EMBL" id="BMNK01000003">
    <property type="protein sequence ID" value="GGP04666.1"/>
    <property type="molecule type" value="Genomic_DNA"/>
</dbReference>
<dbReference type="Proteomes" id="UP000660745">
    <property type="component" value="Unassembled WGS sequence"/>
</dbReference>
<keyword evidence="2" id="KW-1185">Reference proteome</keyword>
<reference evidence="1" key="2">
    <citation type="submission" date="2020-09" db="EMBL/GenBank/DDBJ databases">
        <authorList>
            <person name="Sun Q."/>
            <person name="Zhou Y."/>
        </authorList>
    </citation>
    <scope>NUCLEOTIDE SEQUENCE</scope>
    <source>
        <strain evidence="1">CGMCC 4.7430</strain>
    </source>
</reference>
<dbReference type="AlphaFoldDB" id="A0A918A5K5"/>